<evidence type="ECO:0000256" key="1">
    <source>
        <dbReference type="SAM" id="Phobius"/>
    </source>
</evidence>
<feature type="transmembrane region" description="Helical" evidence="1">
    <location>
        <begin position="155"/>
        <end position="179"/>
    </location>
</feature>
<feature type="domain" description="DUF6533" evidence="2">
    <location>
        <begin position="17"/>
        <end position="58"/>
    </location>
</feature>
<evidence type="ECO:0000313" key="4">
    <source>
        <dbReference type="Proteomes" id="UP000521943"/>
    </source>
</evidence>
<feature type="transmembrane region" description="Helical" evidence="1">
    <location>
        <begin position="226"/>
        <end position="248"/>
    </location>
</feature>
<name>A0A8H6HDH2_9AGAR</name>
<keyword evidence="1" id="KW-0812">Transmembrane</keyword>
<evidence type="ECO:0000259" key="2">
    <source>
        <dbReference type="Pfam" id="PF20151"/>
    </source>
</evidence>
<sequence>MAGHPDAHDAHFVQQCIQYSSLALIYYDHLLTLDREIKYVWKRPFHILTVMFFLCRYALVSNTVYYLGVNDMLLGISCDTAYTVSASVAVFGRIAILVVIGVRTCSLYQNNKLVIALFAALGTLVAIAGILHVPHVSCAGTKLANNSSLRLYTDLLAISTMAFELLSTAFIVASCVRHMKSVGLVKAQTHSLVYLMLKEGLLYTGLVTVLTTTAVFLNYSAPLGSFFQRLLNAITMPLSGMMMARFILHVREWSAECAGDRLAHDLHITITDHTVDFCQDPSSMGVDTVNTANHAKSQSENTLSTDGQSLMTEASEREDKAHMLETVTPWKLGGSHATSSMV</sequence>
<gene>
    <name evidence="3" type="ORF">DFP72DRAFT_1052231</name>
</gene>
<dbReference type="OrthoDB" id="3267855at2759"/>
<proteinExistence type="predicted"/>
<reference evidence="3 4" key="1">
    <citation type="submission" date="2020-07" db="EMBL/GenBank/DDBJ databases">
        <title>Comparative genomics of pyrophilous fungi reveals a link between fire events and developmental genes.</title>
        <authorList>
            <consortium name="DOE Joint Genome Institute"/>
            <person name="Steindorff A.S."/>
            <person name="Carver A."/>
            <person name="Calhoun S."/>
            <person name="Stillman K."/>
            <person name="Liu H."/>
            <person name="Lipzen A."/>
            <person name="Pangilinan J."/>
            <person name="Labutti K."/>
            <person name="Bruns T.D."/>
            <person name="Grigoriev I.V."/>
        </authorList>
    </citation>
    <scope>NUCLEOTIDE SEQUENCE [LARGE SCALE GENOMIC DNA]</scope>
    <source>
        <strain evidence="3 4">CBS 144469</strain>
    </source>
</reference>
<protein>
    <recommendedName>
        <fullName evidence="2">DUF6533 domain-containing protein</fullName>
    </recommendedName>
</protein>
<dbReference type="EMBL" id="JACGCI010000125">
    <property type="protein sequence ID" value="KAF6744202.1"/>
    <property type="molecule type" value="Genomic_DNA"/>
</dbReference>
<keyword evidence="1" id="KW-1133">Transmembrane helix</keyword>
<dbReference type="InterPro" id="IPR045340">
    <property type="entry name" value="DUF6533"/>
</dbReference>
<dbReference type="Pfam" id="PF20151">
    <property type="entry name" value="DUF6533"/>
    <property type="match status" value="1"/>
</dbReference>
<accession>A0A8H6HDH2</accession>
<keyword evidence="4" id="KW-1185">Reference proteome</keyword>
<organism evidence="3 4">
    <name type="scientific">Ephemerocybe angulata</name>
    <dbReference type="NCBI Taxonomy" id="980116"/>
    <lineage>
        <taxon>Eukaryota</taxon>
        <taxon>Fungi</taxon>
        <taxon>Dikarya</taxon>
        <taxon>Basidiomycota</taxon>
        <taxon>Agaricomycotina</taxon>
        <taxon>Agaricomycetes</taxon>
        <taxon>Agaricomycetidae</taxon>
        <taxon>Agaricales</taxon>
        <taxon>Agaricineae</taxon>
        <taxon>Psathyrellaceae</taxon>
        <taxon>Ephemerocybe</taxon>
    </lineage>
</organism>
<feature type="transmembrane region" description="Helical" evidence="1">
    <location>
        <begin position="80"/>
        <end position="102"/>
    </location>
</feature>
<evidence type="ECO:0000313" key="3">
    <source>
        <dbReference type="EMBL" id="KAF6744202.1"/>
    </source>
</evidence>
<feature type="transmembrane region" description="Helical" evidence="1">
    <location>
        <begin position="200"/>
        <end position="220"/>
    </location>
</feature>
<dbReference type="Proteomes" id="UP000521943">
    <property type="component" value="Unassembled WGS sequence"/>
</dbReference>
<comment type="caution">
    <text evidence="3">The sequence shown here is derived from an EMBL/GenBank/DDBJ whole genome shotgun (WGS) entry which is preliminary data.</text>
</comment>
<dbReference type="AlphaFoldDB" id="A0A8H6HDH2"/>
<feature type="transmembrane region" description="Helical" evidence="1">
    <location>
        <begin position="45"/>
        <end position="68"/>
    </location>
</feature>
<feature type="transmembrane region" description="Helical" evidence="1">
    <location>
        <begin position="114"/>
        <end position="135"/>
    </location>
</feature>
<keyword evidence="1" id="KW-0472">Membrane</keyword>